<dbReference type="PROSITE" id="PS00523">
    <property type="entry name" value="SULFATASE_1"/>
    <property type="match status" value="1"/>
</dbReference>
<dbReference type="SUPFAM" id="SSF53649">
    <property type="entry name" value="Alkaline phosphatase-like"/>
    <property type="match status" value="1"/>
</dbReference>
<dbReference type="GO" id="GO:0008484">
    <property type="term" value="F:sulfuric ester hydrolase activity"/>
    <property type="evidence" value="ECO:0007669"/>
    <property type="project" value="TreeGrafter"/>
</dbReference>
<comment type="similarity">
    <text evidence="1">Belongs to the sulfatase family.</text>
</comment>
<dbReference type="AlphaFoldDB" id="A0A644WVI8"/>
<organism evidence="5">
    <name type="scientific">bioreactor metagenome</name>
    <dbReference type="NCBI Taxonomy" id="1076179"/>
    <lineage>
        <taxon>unclassified sequences</taxon>
        <taxon>metagenomes</taxon>
        <taxon>ecological metagenomes</taxon>
    </lineage>
</organism>
<dbReference type="InterPro" id="IPR017850">
    <property type="entry name" value="Alkaline_phosphatase_core_sf"/>
</dbReference>
<dbReference type="Pfam" id="PF00884">
    <property type="entry name" value="Sulfatase"/>
    <property type="match status" value="1"/>
</dbReference>
<evidence type="ECO:0000313" key="5">
    <source>
        <dbReference type="EMBL" id="MPM07508.1"/>
    </source>
</evidence>
<dbReference type="EMBL" id="VSSQ01001344">
    <property type="protein sequence ID" value="MPM07508.1"/>
    <property type="molecule type" value="Genomic_DNA"/>
</dbReference>
<sequence length="506" mass="58089">MPRQVVFIMTDTTRKDMLGCYGDSRMLTPNLDKLAGQGLRYEQAYCCQPVCGPARSALFTGTFPHSNGVVSNNLPLGDNVKTLGQRLRDNGIQAAYTGKWHLDGGDYFGLGQCPDGWDPDAWYDMHNYLEELSVEERLRSRKSETAFDEDWGAEMTYAHRVSNKAIGYVQEHEGQDFFLAVSYDEPHGPFICPAPFNTMYDGFSFEDNPTFHDSLQSKPMLQRLWSGDDLHKSPEALHAPSKMLSLYLGCNSFVDHEIGRVLDEVYRLAPDALVIFTSDHGDMLGSHRLQAKNAAFYKEITNIPFIVKPGRGHELNRNVVVSHPASHIDVTPTVLDYFGIPIPKLLEGKSMLVQFEDPTVQVNEHVYCEFTRYEVDHDGFGGLQMMRSITDGRFKLTINLMDCDELYDLDSDPHEVVNLIEDPSKREIRNKLHDLLIEHMDRTRDVYRGYQWVARPWRNDRHPNWQNSGLTRQRENEEYESRQWDYDTGLPMESAVRGKKLYDVKK</sequence>
<dbReference type="GO" id="GO:0005737">
    <property type="term" value="C:cytoplasm"/>
    <property type="evidence" value="ECO:0007669"/>
    <property type="project" value="TreeGrafter"/>
</dbReference>
<evidence type="ECO:0000256" key="3">
    <source>
        <dbReference type="ARBA" id="ARBA00022801"/>
    </source>
</evidence>
<dbReference type="GO" id="GO:0046872">
    <property type="term" value="F:metal ion binding"/>
    <property type="evidence" value="ECO:0007669"/>
    <property type="project" value="UniProtKB-KW"/>
</dbReference>
<feature type="domain" description="Sulfatase N-terminal" evidence="4">
    <location>
        <begin position="4"/>
        <end position="340"/>
    </location>
</feature>
<gene>
    <name evidence="5" type="ORF">SDC9_53814</name>
</gene>
<keyword evidence="3 5" id="KW-0378">Hydrolase</keyword>
<evidence type="ECO:0000256" key="2">
    <source>
        <dbReference type="ARBA" id="ARBA00022723"/>
    </source>
</evidence>
<name>A0A644WVI8_9ZZZZ</name>
<evidence type="ECO:0000259" key="4">
    <source>
        <dbReference type="Pfam" id="PF00884"/>
    </source>
</evidence>
<accession>A0A644WVI8</accession>
<comment type="caution">
    <text evidence="5">The sequence shown here is derived from an EMBL/GenBank/DDBJ whole genome shotgun (WGS) entry which is preliminary data.</text>
</comment>
<dbReference type="Gene3D" id="3.40.720.10">
    <property type="entry name" value="Alkaline Phosphatase, subunit A"/>
    <property type="match status" value="1"/>
</dbReference>
<dbReference type="PANTHER" id="PTHR45953">
    <property type="entry name" value="IDURONATE 2-SULFATASE"/>
    <property type="match status" value="1"/>
</dbReference>
<reference evidence="5" key="1">
    <citation type="submission" date="2019-08" db="EMBL/GenBank/DDBJ databases">
        <authorList>
            <person name="Kucharzyk K."/>
            <person name="Murdoch R.W."/>
            <person name="Higgins S."/>
            <person name="Loffler F."/>
        </authorList>
    </citation>
    <scope>NUCLEOTIDE SEQUENCE</scope>
</reference>
<dbReference type="InterPro" id="IPR000917">
    <property type="entry name" value="Sulfatase_N"/>
</dbReference>
<evidence type="ECO:0000256" key="1">
    <source>
        <dbReference type="ARBA" id="ARBA00008779"/>
    </source>
</evidence>
<protein>
    <submittedName>
        <fullName evidence="5">Multifunctional alkaline phosphatase superfamily protein</fullName>
        <ecNumber evidence="5">3.1.4.-</ecNumber>
    </submittedName>
</protein>
<proteinExistence type="inferred from homology"/>
<keyword evidence="2" id="KW-0479">Metal-binding</keyword>
<dbReference type="InterPro" id="IPR024607">
    <property type="entry name" value="Sulfatase_CS"/>
</dbReference>
<dbReference type="PANTHER" id="PTHR45953:SF1">
    <property type="entry name" value="IDURONATE 2-SULFATASE"/>
    <property type="match status" value="1"/>
</dbReference>
<dbReference type="EC" id="3.1.4.-" evidence="5"/>